<dbReference type="Gramene" id="Pp3c26_12520V3.1">
    <property type="protein sequence ID" value="Pp3c26_12520V3.1"/>
    <property type="gene ID" value="Pp3c26_12520"/>
</dbReference>
<protein>
    <recommendedName>
        <fullName evidence="3">Alliinase C-terminal domain-containing protein</fullName>
    </recommendedName>
</protein>
<dbReference type="InParanoid" id="A0A2K1ICU0"/>
<dbReference type="EnsemblPlants" id="Pp3c26_12520V3.2">
    <property type="protein sequence ID" value="Pp3c26_12520V3.2"/>
    <property type="gene ID" value="Pp3c26_12520"/>
</dbReference>
<comment type="similarity">
    <text evidence="1">Belongs to the alliinase family.</text>
</comment>
<dbReference type="SUPFAM" id="SSF53383">
    <property type="entry name" value="PLP-dependent transferases"/>
    <property type="match status" value="1"/>
</dbReference>
<dbReference type="InterPro" id="IPR015424">
    <property type="entry name" value="PyrdxlP-dep_Trfase"/>
</dbReference>
<dbReference type="AlphaFoldDB" id="A0A2K1ICU0"/>
<dbReference type="Gramene" id="Pp3c26_12520V3.2">
    <property type="protein sequence ID" value="Pp3c26_12520V3.2"/>
    <property type="gene ID" value="Pp3c26_12520"/>
</dbReference>
<dbReference type="SMR" id="A0A2K1ICU0"/>
<dbReference type="InterPro" id="IPR006948">
    <property type="entry name" value="Alliinase_C"/>
</dbReference>
<proteinExistence type="inferred from homology"/>
<sequence>MADVGSKQNFDWQKLYVKATDKIMGDEDCAFRSLLTAAPPLLNCDHGDPTMFEAYWNAHKDDHVKVGYANDTLSYFVKSKEQEGCPWFVSALLDDAIRELHSFVGNAVTGDRAIVVGNGSTQLFQAALYALATRDGTSTPVVSEAPFYSAYREIIDYLQSKLFHWAGDSKTFHPKANETFIEMVTTPNNPCGTMREGLGLGDKGTIVHDLAYYWPTYVPIISSFDSDVMLFTLSKCTGHAGLRIGWAVVKNPAVAKKMAEFVALNTIGLAQDAQSRAAGLIRTVIRGYGGKRRQDHCIADDNFEISLSDPKYLLAHEIRITEALLAKKFFHWSRQVMESRWVKVRSALAGNKNFSLQNNVASATHTFSTCTFSGTSHSTYPAFIWLKCEKEGTDCQMILKRNGILGRNGALFGVSTQYARLSLLDHEPAVDLLVERLTTLEC</sequence>
<feature type="domain" description="Alliinase C-terminal" evidence="3">
    <location>
        <begin position="43"/>
        <end position="293"/>
    </location>
</feature>
<evidence type="ECO:0000313" key="4">
    <source>
        <dbReference type="EMBL" id="PNR27087.1"/>
    </source>
</evidence>
<dbReference type="PANTHER" id="PTHR43795:SF22">
    <property type="entry name" value="TRYPTOPHAN AMINOTRANSFERASE-RELATED PROTEIN 2"/>
    <property type="match status" value="1"/>
</dbReference>
<reference evidence="4 6" key="1">
    <citation type="journal article" date="2008" name="Science">
        <title>The Physcomitrella genome reveals evolutionary insights into the conquest of land by plants.</title>
        <authorList>
            <person name="Rensing S."/>
            <person name="Lang D."/>
            <person name="Zimmer A."/>
            <person name="Terry A."/>
            <person name="Salamov A."/>
            <person name="Shapiro H."/>
            <person name="Nishiyama T."/>
            <person name="Perroud P.-F."/>
            <person name="Lindquist E."/>
            <person name="Kamisugi Y."/>
            <person name="Tanahashi T."/>
            <person name="Sakakibara K."/>
            <person name="Fujita T."/>
            <person name="Oishi K."/>
            <person name="Shin-I T."/>
            <person name="Kuroki Y."/>
            <person name="Toyoda A."/>
            <person name="Suzuki Y."/>
            <person name="Hashimoto A."/>
            <person name="Yamaguchi K."/>
            <person name="Sugano A."/>
            <person name="Kohara Y."/>
            <person name="Fujiyama A."/>
            <person name="Anterola A."/>
            <person name="Aoki S."/>
            <person name="Ashton N."/>
            <person name="Barbazuk W.B."/>
            <person name="Barker E."/>
            <person name="Bennetzen J."/>
            <person name="Bezanilla M."/>
            <person name="Blankenship R."/>
            <person name="Cho S.H."/>
            <person name="Dutcher S."/>
            <person name="Estelle M."/>
            <person name="Fawcett J.A."/>
            <person name="Gundlach H."/>
            <person name="Hanada K."/>
            <person name="Heyl A."/>
            <person name="Hicks K.A."/>
            <person name="Hugh J."/>
            <person name="Lohr M."/>
            <person name="Mayer K."/>
            <person name="Melkozernov A."/>
            <person name="Murata T."/>
            <person name="Nelson D."/>
            <person name="Pils B."/>
            <person name="Prigge M."/>
            <person name="Reiss B."/>
            <person name="Renner T."/>
            <person name="Rombauts S."/>
            <person name="Rushton P."/>
            <person name="Sanderfoot A."/>
            <person name="Schween G."/>
            <person name="Shiu S.-H."/>
            <person name="Stueber K."/>
            <person name="Theodoulou F.L."/>
            <person name="Tu H."/>
            <person name="Van de Peer Y."/>
            <person name="Verrier P.J."/>
            <person name="Waters E."/>
            <person name="Wood A."/>
            <person name="Yang L."/>
            <person name="Cove D."/>
            <person name="Cuming A."/>
            <person name="Hasebe M."/>
            <person name="Lucas S."/>
            <person name="Mishler D.B."/>
            <person name="Reski R."/>
            <person name="Grigoriev I."/>
            <person name="Quatrano R.S."/>
            <person name="Boore J.L."/>
        </authorList>
    </citation>
    <scope>NUCLEOTIDE SEQUENCE [LARGE SCALE GENOMIC DNA]</scope>
    <source>
        <strain evidence="5 6">cv. Gransden 2004</strain>
    </source>
</reference>
<keyword evidence="2" id="KW-0663">Pyridoxal phosphate</keyword>
<dbReference type="Proteomes" id="UP000006727">
    <property type="component" value="Chromosome 26"/>
</dbReference>
<organism evidence="4">
    <name type="scientific">Physcomitrium patens</name>
    <name type="common">Spreading-leaved earth moss</name>
    <name type="synonym">Physcomitrella patens</name>
    <dbReference type="NCBI Taxonomy" id="3218"/>
    <lineage>
        <taxon>Eukaryota</taxon>
        <taxon>Viridiplantae</taxon>
        <taxon>Streptophyta</taxon>
        <taxon>Embryophyta</taxon>
        <taxon>Bryophyta</taxon>
        <taxon>Bryophytina</taxon>
        <taxon>Bryopsida</taxon>
        <taxon>Funariidae</taxon>
        <taxon>Funariales</taxon>
        <taxon>Funariaceae</taxon>
        <taxon>Physcomitrium</taxon>
    </lineage>
</organism>
<dbReference type="GO" id="GO:0006520">
    <property type="term" value="P:amino acid metabolic process"/>
    <property type="evidence" value="ECO:0000318"/>
    <property type="project" value="GO_Central"/>
</dbReference>
<dbReference type="InterPro" id="IPR015422">
    <property type="entry name" value="PyrdxlP-dep_Trfase_small"/>
</dbReference>
<name>A0A2K1ICU0_PHYPA</name>
<evidence type="ECO:0000256" key="1">
    <source>
        <dbReference type="ARBA" id="ARBA00006312"/>
    </source>
</evidence>
<dbReference type="PANTHER" id="PTHR43795">
    <property type="entry name" value="BIFUNCTIONAL ASPARTATE AMINOTRANSFERASE AND GLUTAMATE/ASPARTATE-PREPHENATE AMINOTRANSFERASE-RELATED"/>
    <property type="match status" value="1"/>
</dbReference>
<dbReference type="Pfam" id="PF04864">
    <property type="entry name" value="Alliinase_C"/>
    <property type="match status" value="2"/>
</dbReference>
<dbReference type="GO" id="GO:0016846">
    <property type="term" value="F:carbon-sulfur lyase activity"/>
    <property type="evidence" value="ECO:0007669"/>
    <property type="project" value="InterPro"/>
</dbReference>
<evidence type="ECO:0000256" key="2">
    <source>
        <dbReference type="ARBA" id="ARBA00022898"/>
    </source>
</evidence>
<dbReference type="InterPro" id="IPR050478">
    <property type="entry name" value="Ethylene_sulfur-biosynth"/>
</dbReference>
<evidence type="ECO:0000313" key="5">
    <source>
        <dbReference type="EnsemblPlants" id="Pp3c26_12520V3.1"/>
    </source>
</evidence>
<gene>
    <name evidence="4" type="ORF">PHYPA_030568</name>
</gene>
<dbReference type="InterPro" id="IPR015421">
    <property type="entry name" value="PyrdxlP-dep_Trfase_major"/>
</dbReference>
<feature type="domain" description="Alliinase C-terminal" evidence="3">
    <location>
        <begin position="327"/>
        <end position="440"/>
    </location>
</feature>
<dbReference type="GO" id="GO:0008483">
    <property type="term" value="F:transaminase activity"/>
    <property type="evidence" value="ECO:0000318"/>
    <property type="project" value="GO_Central"/>
</dbReference>
<dbReference type="PaxDb" id="3218-PP1S6_329V6.1"/>
<dbReference type="Gene3D" id="3.90.1150.10">
    <property type="entry name" value="Aspartate Aminotransferase, domain 1"/>
    <property type="match status" value="2"/>
</dbReference>
<dbReference type="EnsemblPlants" id="Pp3c26_12520V3.1">
    <property type="protein sequence ID" value="Pp3c26_12520V3.1"/>
    <property type="gene ID" value="Pp3c26_12520"/>
</dbReference>
<accession>A0A2K1ICU0</accession>
<dbReference type="STRING" id="3218.A0A2K1ICU0"/>
<keyword evidence="6" id="KW-1185">Reference proteome</keyword>
<evidence type="ECO:0000313" key="6">
    <source>
        <dbReference type="Proteomes" id="UP000006727"/>
    </source>
</evidence>
<reference evidence="4 6" key="2">
    <citation type="journal article" date="2018" name="Plant J.">
        <title>The Physcomitrella patens chromosome-scale assembly reveals moss genome structure and evolution.</title>
        <authorList>
            <person name="Lang D."/>
            <person name="Ullrich K.K."/>
            <person name="Murat F."/>
            <person name="Fuchs J."/>
            <person name="Jenkins J."/>
            <person name="Haas F.B."/>
            <person name="Piednoel M."/>
            <person name="Gundlach H."/>
            <person name="Van Bel M."/>
            <person name="Meyberg R."/>
            <person name="Vives C."/>
            <person name="Morata J."/>
            <person name="Symeonidi A."/>
            <person name="Hiss M."/>
            <person name="Muchero W."/>
            <person name="Kamisugi Y."/>
            <person name="Saleh O."/>
            <person name="Blanc G."/>
            <person name="Decker E.L."/>
            <person name="van Gessel N."/>
            <person name="Grimwood J."/>
            <person name="Hayes R.D."/>
            <person name="Graham S.W."/>
            <person name="Gunter L.E."/>
            <person name="McDaniel S.F."/>
            <person name="Hoernstein S.N.W."/>
            <person name="Larsson A."/>
            <person name="Li F.W."/>
            <person name="Perroud P.F."/>
            <person name="Phillips J."/>
            <person name="Ranjan P."/>
            <person name="Rokshar D.S."/>
            <person name="Rothfels C.J."/>
            <person name="Schneider L."/>
            <person name="Shu S."/>
            <person name="Stevenson D.W."/>
            <person name="Thummler F."/>
            <person name="Tillich M."/>
            <person name="Villarreal Aguilar J.C."/>
            <person name="Widiez T."/>
            <person name="Wong G.K."/>
            <person name="Wymore A."/>
            <person name="Zhang Y."/>
            <person name="Zimmer A.D."/>
            <person name="Quatrano R.S."/>
            <person name="Mayer K.F.X."/>
            <person name="Goodstein D."/>
            <person name="Casacuberta J.M."/>
            <person name="Vandepoele K."/>
            <person name="Reski R."/>
            <person name="Cuming A.C."/>
            <person name="Tuskan G.A."/>
            <person name="Maumus F."/>
            <person name="Salse J."/>
            <person name="Schmutz J."/>
            <person name="Rensing S.A."/>
        </authorList>
    </citation>
    <scope>NUCLEOTIDE SEQUENCE [LARGE SCALE GENOMIC DNA]</scope>
    <source>
        <strain evidence="5 6">cv. Gransden 2004</strain>
    </source>
</reference>
<evidence type="ECO:0000259" key="3">
    <source>
        <dbReference type="Pfam" id="PF04864"/>
    </source>
</evidence>
<reference evidence="5" key="3">
    <citation type="submission" date="2020-12" db="UniProtKB">
        <authorList>
            <consortium name="EnsemblPlants"/>
        </authorList>
    </citation>
    <scope>IDENTIFICATION</scope>
</reference>
<dbReference type="EMBL" id="ABEU02000026">
    <property type="protein sequence ID" value="PNR27087.1"/>
    <property type="molecule type" value="Genomic_DNA"/>
</dbReference>
<dbReference type="Gene3D" id="3.40.640.10">
    <property type="entry name" value="Type I PLP-dependent aspartate aminotransferase-like (Major domain)"/>
    <property type="match status" value="1"/>
</dbReference>